<dbReference type="InterPro" id="IPR006121">
    <property type="entry name" value="HMA_dom"/>
</dbReference>
<dbReference type="PANTHER" id="PTHR47294">
    <property type="entry name" value="OS08G0431150 PROTEIN"/>
    <property type="match status" value="1"/>
</dbReference>
<proteinExistence type="predicted"/>
<evidence type="ECO:0008006" key="5">
    <source>
        <dbReference type="Google" id="ProtNLM"/>
    </source>
</evidence>
<dbReference type="Proteomes" id="UP000639772">
    <property type="component" value="Chromosome 11"/>
</dbReference>
<dbReference type="PANTHER" id="PTHR47294:SF3">
    <property type="entry name" value="OS08G0431150 PROTEIN"/>
    <property type="match status" value="1"/>
</dbReference>
<dbReference type="AlphaFoldDB" id="A0A835U5G3"/>
<dbReference type="CDD" id="cd00371">
    <property type="entry name" value="HMA"/>
    <property type="match status" value="1"/>
</dbReference>
<comment type="caution">
    <text evidence="1">The sequence shown here is derived from an EMBL/GenBank/DDBJ whole genome shotgun (WGS) entry which is preliminary data.</text>
</comment>
<dbReference type="InterPro" id="IPR036163">
    <property type="entry name" value="HMA_dom_sf"/>
</dbReference>
<dbReference type="Gene3D" id="3.30.70.100">
    <property type="match status" value="1"/>
</dbReference>
<evidence type="ECO:0000313" key="1">
    <source>
        <dbReference type="EMBL" id="KAG0450294.1"/>
    </source>
</evidence>
<organism evidence="1 3">
    <name type="scientific">Vanilla planifolia</name>
    <name type="common">Vanilla</name>
    <dbReference type="NCBI Taxonomy" id="51239"/>
    <lineage>
        <taxon>Eukaryota</taxon>
        <taxon>Viridiplantae</taxon>
        <taxon>Streptophyta</taxon>
        <taxon>Embryophyta</taxon>
        <taxon>Tracheophyta</taxon>
        <taxon>Spermatophyta</taxon>
        <taxon>Magnoliopsida</taxon>
        <taxon>Liliopsida</taxon>
        <taxon>Asparagales</taxon>
        <taxon>Orchidaceae</taxon>
        <taxon>Vanilloideae</taxon>
        <taxon>Vanilleae</taxon>
        <taxon>Vanilla</taxon>
    </lineage>
</organism>
<sequence length="143" mass="16049">MTEKEARRKNLSLPPPFAYSPVSSLPSTISTSPPFNRHLVVVMPPFYCMVMRINIDCSGCFRKVRQALNKMQELESHLIERRQGRVTVWGAFEPQAVAIRVRKAINRRVEILDVGEIDRGGGGNGFVGEGGERRVLEGITCHK</sequence>
<dbReference type="EMBL" id="JADCNM010000011">
    <property type="protein sequence ID" value="KAG0462512.1"/>
    <property type="molecule type" value="Genomic_DNA"/>
</dbReference>
<evidence type="ECO:0000313" key="4">
    <source>
        <dbReference type="Proteomes" id="UP000639772"/>
    </source>
</evidence>
<keyword evidence="3" id="KW-1185">Reference proteome</keyword>
<dbReference type="EMBL" id="JADCNL010000124">
    <property type="protein sequence ID" value="KAG0450294.1"/>
    <property type="molecule type" value="Genomic_DNA"/>
</dbReference>
<gene>
    <name evidence="2" type="ORF">HPP92_020988</name>
    <name evidence="1" type="ORF">HPP92_026959</name>
</gene>
<dbReference type="SUPFAM" id="SSF55008">
    <property type="entry name" value="HMA, heavy metal-associated domain"/>
    <property type="match status" value="1"/>
</dbReference>
<reference evidence="3 4" key="1">
    <citation type="journal article" date="2020" name="Nat. Food">
        <title>A phased Vanilla planifolia genome enables genetic improvement of flavour and production.</title>
        <authorList>
            <person name="Hasing T."/>
            <person name="Tang H."/>
            <person name="Brym M."/>
            <person name="Khazi F."/>
            <person name="Huang T."/>
            <person name="Chambers A.H."/>
        </authorList>
    </citation>
    <scope>NUCLEOTIDE SEQUENCE [LARGE SCALE GENOMIC DNA]</scope>
    <source>
        <tissue evidence="1">Leaf</tissue>
    </source>
</reference>
<evidence type="ECO:0000313" key="2">
    <source>
        <dbReference type="EMBL" id="KAG0462512.1"/>
    </source>
</evidence>
<protein>
    <recommendedName>
        <fullName evidence="5">HMA domain-containing protein</fullName>
    </recommendedName>
</protein>
<dbReference type="Proteomes" id="UP000636800">
    <property type="component" value="Unassembled WGS sequence"/>
</dbReference>
<dbReference type="OrthoDB" id="1889242at2759"/>
<evidence type="ECO:0000313" key="3">
    <source>
        <dbReference type="Proteomes" id="UP000636800"/>
    </source>
</evidence>
<dbReference type="GO" id="GO:0046872">
    <property type="term" value="F:metal ion binding"/>
    <property type="evidence" value="ECO:0007669"/>
    <property type="project" value="InterPro"/>
</dbReference>
<accession>A0A835U5G3</accession>
<name>A0A835U5G3_VANPL</name>